<comment type="caution">
    <text evidence="1">The sequence shown here is derived from an EMBL/GenBank/DDBJ whole genome shotgun (WGS) entry which is preliminary data.</text>
</comment>
<gene>
    <name evidence="1" type="ORF">PGTUg99_036314</name>
</gene>
<organism evidence="1 2">
    <name type="scientific">Puccinia graminis f. sp. tritici</name>
    <dbReference type="NCBI Taxonomy" id="56615"/>
    <lineage>
        <taxon>Eukaryota</taxon>
        <taxon>Fungi</taxon>
        <taxon>Dikarya</taxon>
        <taxon>Basidiomycota</taxon>
        <taxon>Pucciniomycotina</taxon>
        <taxon>Pucciniomycetes</taxon>
        <taxon>Pucciniales</taxon>
        <taxon>Pucciniaceae</taxon>
        <taxon>Puccinia</taxon>
    </lineage>
</organism>
<sequence length="50" mass="5263">MASAAGFLGPVDEIEIIIITFFNRPSSTQGKHGQKKLCAVMEVAPDSSLG</sequence>
<dbReference type="Proteomes" id="UP000325313">
    <property type="component" value="Unassembled WGS sequence"/>
</dbReference>
<evidence type="ECO:0000313" key="1">
    <source>
        <dbReference type="EMBL" id="KAA1090138.1"/>
    </source>
</evidence>
<proteinExistence type="predicted"/>
<reference evidence="1 2" key="1">
    <citation type="submission" date="2019-05" db="EMBL/GenBank/DDBJ databases">
        <title>Emergence of the Ug99 lineage of the wheat stem rust pathogen through somatic hybridization.</title>
        <authorList>
            <person name="Li F."/>
            <person name="Upadhyaya N.M."/>
            <person name="Sperschneider J."/>
            <person name="Matny O."/>
            <person name="Nguyen-Phuc H."/>
            <person name="Mago R."/>
            <person name="Raley C."/>
            <person name="Miller M.E."/>
            <person name="Silverstein K.A.T."/>
            <person name="Henningsen E."/>
            <person name="Hirsch C.D."/>
            <person name="Visser B."/>
            <person name="Pretorius Z.A."/>
            <person name="Steffenson B.J."/>
            <person name="Schwessinger B."/>
            <person name="Dodds P.N."/>
            <person name="Figueroa M."/>
        </authorList>
    </citation>
    <scope>NUCLEOTIDE SEQUENCE [LARGE SCALE GENOMIC DNA]</scope>
    <source>
        <strain evidence="1 2">Ug99</strain>
    </source>
</reference>
<evidence type="ECO:0000313" key="2">
    <source>
        <dbReference type="Proteomes" id="UP000325313"/>
    </source>
</evidence>
<protein>
    <submittedName>
        <fullName evidence="1">Uncharacterized protein</fullName>
    </submittedName>
</protein>
<accession>A0A5B0NQE5</accession>
<dbReference type="EMBL" id="VDEP01000404">
    <property type="protein sequence ID" value="KAA1090138.1"/>
    <property type="molecule type" value="Genomic_DNA"/>
</dbReference>
<name>A0A5B0NQE5_PUCGR</name>
<dbReference type="AlphaFoldDB" id="A0A5B0NQE5"/>